<name>A0AAV3T5G1_9EURY</name>
<keyword evidence="3" id="KW-1185">Reference proteome</keyword>
<evidence type="ECO:0000313" key="2">
    <source>
        <dbReference type="EMBL" id="GAA0660801.1"/>
    </source>
</evidence>
<organism evidence="2 3">
    <name type="scientific">Natronoarchaeum mannanilyticum</name>
    <dbReference type="NCBI Taxonomy" id="926360"/>
    <lineage>
        <taxon>Archaea</taxon>
        <taxon>Methanobacteriati</taxon>
        <taxon>Methanobacteriota</taxon>
        <taxon>Stenosarchaea group</taxon>
        <taxon>Halobacteria</taxon>
        <taxon>Halobacteriales</taxon>
        <taxon>Natronoarchaeaceae</taxon>
    </lineage>
</organism>
<sequence>MPASDYLDLARAEPGRVVAYSVVPVLVALAQLANVLHHGISPVYPGLFALALIAFAALAAQYHVAANRVEEAWSATAGQSAD</sequence>
<proteinExistence type="predicted"/>
<keyword evidence="1" id="KW-0812">Transmembrane</keyword>
<dbReference type="AlphaFoldDB" id="A0AAV3T5G1"/>
<reference evidence="2 3" key="1">
    <citation type="journal article" date="2019" name="Int. J. Syst. Evol. Microbiol.">
        <title>The Global Catalogue of Microorganisms (GCM) 10K type strain sequencing project: providing services to taxonomists for standard genome sequencing and annotation.</title>
        <authorList>
            <consortium name="The Broad Institute Genomics Platform"/>
            <consortium name="The Broad Institute Genome Sequencing Center for Infectious Disease"/>
            <person name="Wu L."/>
            <person name="Ma J."/>
        </authorList>
    </citation>
    <scope>NUCLEOTIDE SEQUENCE [LARGE SCALE GENOMIC DNA]</scope>
    <source>
        <strain evidence="2 3">JCM 16328</strain>
    </source>
</reference>
<comment type="caution">
    <text evidence="2">The sequence shown here is derived from an EMBL/GenBank/DDBJ whole genome shotgun (WGS) entry which is preliminary data.</text>
</comment>
<dbReference type="Proteomes" id="UP001500420">
    <property type="component" value="Unassembled WGS sequence"/>
</dbReference>
<feature type="transmembrane region" description="Helical" evidence="1">
    <location>
        <begin position="17"/>
        <end position="36"/>
    </location>
</feature>
<evidence type="ECO:0000313" key="3">
    <source>
        <dbReference type="Proteomes" id="UP001500420"/>
    </source>
</evidence>
<protein>
    <submittedName>
        <fullName evidence="2">Uncharacterized protein</fullName>
    </submittedName>
</protein>
<evidence type="ECO:0000256" key="1">
    <source>
        <dbReference type="SAM" id="Phobius"/>
    </source>
</evidence>
<keyword evidence="1" id="KW-1133">Transmembrane helix</keyword>
<feature type="transmembrane region" description="Helical" evidence="1">
    <location>
        <begin position="43"/>
        <end position="64"/>
    </location>
</feature>
<dbReference type="EMBL" id="BAAADV010000001">
    <property type="protein sequence ID" value="GAA0660801.1"/>
    <property type="molecule type" value="Genomic_DNA"/>
</dbReference>
<keyword evidence="1" id="KW-0472">Membrane</keyword>
<accession>A0AAV3T5G1</accession>
<gene>
    <name evidence="2" type="ORF">GCM10009020_01090</name>
</gene>
<dbReference type="RefSeq" id="WP_343771861.1">
    <property type="nucleotide sequence ID" value="NZ_BAAADV010000001.1"/>
</dbReference>